<dbReference type="KEGG" id="emi:Emin_0278"/>
<feature type="binding site" evidence="8">
    <location>
        <begin position="10"/>
        <end position="11"/>
    </location>
    <ligand>
        <name>substrate</name>
    </ligand>
</feature>
<evidence type="ECO:0000256" key="4">
    <source>
        <dbReference type="ARBA" id="ARBA00022984"/>
    </source>
</evidence>
<evidence type="ECO:0000256" key="8">
    <source>
        <dbReference type="HAMAP-Rule" id="MF_00258"/>
    </source>
</evidence>
<dbReference type="Pfam" id="PF01177">
    <property type="entry name" value="Asp_Glu_race"/>
    <property type="match status" value="1"/>
</dbReference>
<evidence type="ECO:0000256" key="1">
    <source>
        <dbReference type="ARBA" id="ARBA00001602"/>
    </source>
</evidence>
<dbReference type="InterPro" id="IPR033134">
    <property type="entry name" value="Asp/Glu_racemase_AS_2"/>
</dbReference>
<evidence type="ECO:0000256" key="5">
    <source>
        <dbReference type="ARBA" id="ARBA00023235"/>
    </source>
</evidence>
<proteinExistence type="inferred from homology"/>
<dbReference type="NCBIfam" id="TIGR00067">
    <property type="entry name" value="glut_race"/>
    <property type="match status" value="1"/>
</dbReference>
<feature type="binding site" evidence="8">
    <location>
        <begin position="42"/>
        <end position="43"/>
    </location>
    <ligand>
        <name>substrate</name>
    </ligand>
</feature>
<evidence type="ECO:0000256" key="7">
    <source>
        <dbReference type="ARBA" id="ARBA00070053"/>
    </source>
</evidence>
<dbReference type="STRING" id="445932.Emin_0278"/>
<dbReference type="AlphaFoldDB" id="B2KBT5"/>
<evidence type="ECO:0000256" key="6">
    <source>
        <dbReference type="ARBA" id="ARBA00023316"/>
    </source>
</evidence>
<dbReference type="RefSeq" id="WP_012414454.1">
    <property type="nucleotide sequence ID" value="NC_010644.1"/>
</dbReference>
<name>B2KBT5_ELUMP</name>
<keyword evidence="5 8" id="KW-0413">Isomerase</keyword>
<dbReference type="EMBL" id="CP001055">
    <property type="protein sequence ID" value="ACC97839.1"/>
    <property type="molecule type" value="Genomic_DNA"/>
</dbReference>
<comment type="pathway">
    <text evidence="8">Cell wall biogenesis; peptidoglycan biosynthesis.</text>
</comment>
<dbReference type="GO" id="GO:0009252">
    <property type="term" value="P:peptidoglycan biosynthetic process"/>
    <property type="evidence" value="ECO:0007669"/>
    <property type="project" value="UniProtKB-UniRule"/>
</dbReference>
<dbReference type="InterPro" id="IPR018187">
    <property type="entry name" value="Asp/Glu_racemase_AS_1"/>
</dbReference>
<dbReference type="FunFam" id="3.40.50.1860:FF:000002">
    <property type="entry name" value="Glutamate racemase"/>
    <property type="match status" value="1"/>
</dbReference>
<protein>
    <recommendedName>
        <fullName evidence="7 8">Glutamate racemase</fullName>
        <ecNumber evidence="2 8">5.1.1.3</ecNumber>
    </recommendedName>
</protein>
<accession>B2KBT5</accession>
<dbReference type="GO" id="GO:0071555">
    <property type="term" value="P:cell wall organization"/>
    <property type="evidence" value="ECO:0007669"/>
    <property type="project" value="UniProtKB-KW"/>
</dbReference>
<dbReference type="InterPro" id="IPR004391">
    <property type="entry name" value="Glu_race"/>
</dbReference>
<feature type="binding site" evidence="8">
    <location>
        <begin position="185"/>
        <end position="186"/>
    </location>
    <ligand>
        <name>substrate</name>
    </ligand>
</feature>
<keyword evidence="4 8" id="KW-0573">Peptidoglycan synthesis</keyword>
<keyword evidence="10" id="KW-1185">Reference proteome</keyword>
<dbReference type="PROSITE" id="PS00923">
    <property type="entry name" value="ASP_GLU_RACEMASE_1"/>
    <property type="match status" value="1"/>
</dbReference>
<feature type="active site" description="Proton donor/acceptor" evidence="8">
    <location>
        <position position="73"/>
    </location>
</feature>
<dbReference type="SUPFAM" id="SSF53681">
    <property type="entry name" value="Aspartate/glutamate racemase"/>
    <property type="match status" value="2"/>
</dbReference>
<dbReference type="PANTHER" id="PTHR21198">
    <property type="entry name" value="GLUTAMATE RACEMASE"/>
    <property type="match status" value="1"/>
</dbReference>
<keyword evidence="3 8" id="KW-0133">Cell shape</keyword>
<comment type="catalytic activity">
    <reaction evidence="1 8">
        <text>L-glutamate = D-glutamate</text>
        <dbReference type="Rhea" id="RHEA:12813"/>
        <dbReference type="ChEBI" id="CHEBI:29985"/>
        <dbReference type="ChEBI" id="CHEBI:29986"/>
        <dbReference type="EC" id="5.1.1.3"/>
    </reaction>
</comment>
<keyword evidence="6 8" id="KW-0961">Cell wall biogenesis/degradation</keyword>
<evidence type="ECO:0000313" key="9">
    <source>
        <dbReference type="EMBL" id="ACC97839.1"/>
    </source>
</evidence>
<dbReference type="PROSITE" id="PS00924">
    <property type="entry name" value="ASP_GLU_RACEMASE_2"/>
    <property type="match status" value="1"/>
</dbReference>
<dbReference type="Proteomes" id="UP000001029">
    <property type="component" value="Chromosome"/>
</dbReference>
<comment type="function">
    <text evidence="8">Provides the (R)-glutamate required for cell wall biosynthesis.</text>
</comment>
<evidence type="ECO:0000313" key="10">
    <source>
        <dbReference type="Proteomes" id="UP000001029"/>
    </source>
</evidence>
<comment type="similarity">
    <text evidence="8">Belongs to the aspartate/glutamate racemases family.</text>
</comment>
<feature type="binding site" evidence="8">
    <location>
        <begin position="74"/>
        <end position="75"/>
    </location>
    <ligand>
        <name>substrate</name>
    </ligand>
</feature>
<dbReference type="HAMAP" id="MF_00258">
    <property type="entry name" value="Glu_racemase"/>
    <property type="match status" value="1"/>
</dbReference>
<dbReference type="InterPro" id="IPR001920">
    <property type="entry name" value="Asp/Glu_race"/>
</dbReference>
<dbReference type="Gene3D" id="3.40.50.1860">
    <property type="match status" value="2"/>
</dbReference>
<reference evidence="9 10" key="1">
    <citation type="journal article" date="2009" name="Appl. Environ. Microbiol.">
        <title>Genomic analysis of 'Elusimicrobium minutum,' the first cultivated representative of the phylum 'Elusimicrobia' (formerly termite group 1).</title>
        <authorList>
            <person name="Herlemann D.P.R."/>
            <person name="Geissinger O."/>
            <person name="Ikeda-Ohtsubo W."/>
            <person name="Kunin V."/>
            <person name="Sun H."/>
            <person name="Lapidus A."/>
            <person name="Hugenholtz P."/>
            <person name="Brune A."/>
        </authorList>
    </citation>
    <scope>NUCLEOTIDE SEQUENCE [LARGE SCALE GENOMIC DNA]</scope>
    <source>
        <strain evidence="9 10">Pei191</strain>
    </source>
</reference>
<sequence>MNNKPIGIFDSGLGGLTILRALQNDLPKENFIYFGDSARVPYGSKSKSTVLQYSLEIAKFLETQNIKFLVVACNTASAFALEALKKELSIPVFGVIEAGAYAAVTKTKNKKVAVIGTSGTVSSGSYKKVINAFDKKVKVFEIATPLFVPFIEEGWADTRAAKLVAEEYLSAVKKSGSDTLILGCTHYPIIKTLIKKIMGSKVNLIDSAETISKATAGFLKSKDMLKTKGSGSVKIYASDAPDLFAKKAGAILKSKIKKVYLHKF</sequence>
<dbReference type="HOGENOM" id="CLU_052344_0_2_0"/>
<organism evidence="9 10">
    <name type="scientific">Elusimicrobium minutum (strain Pei191)</name>
    <dbReference type="NCBI Taxonomy" id="445932"/>
    <lineage>
        <taxon>Bacteria</taxon>
        <taxon>Pseudomonadati</taxon>
        <taxon>Elusimicrobiota</taxon>
        <taxon>Elusimicrobia</taxon>
        <taxon>Elusimicrobiales</taxon>
        <taxon>Elusimicrobiaceae</taxon>
        <taxon>Elusimicrobium</taxon>
    </lineage>
</organism>
<dbReference type="InterPro" id="IPR015942">
    <property type="entry name" value="Asp/Glu/hydantoin_racemase"/>
</dbReference>
<dbReference type="GO" id="GO:0008360">
    <property type="term" value="P:regulation of cell shape"/>
    <property type="evidence" value="ECO:0007669"/>
    <property type="project" value="UniProtKB-KW"/>
</dbReference>
<dbReference type="PANTHER" id="PTHR21198:SF2">
    <property type="entry name" value="GLUTAMATE RACEMASE"/>
    <property type="match status" value="1"/>
</dbReference>
<dbReference type="GO" id="GO:0008881">
    <property type="term" value="F:glutamate racemase activity"/>
    <property type="evidence" value="ECO:0007669"/>
    <property type="project" value="UniProtKB-UniRule"/>
</dbReference>
<evidence type="ECO:0000256" key="2">
    <source>
        <dbReference type="ARBA" id="ARBA00013090"/>
    </source>
</evidence>
<feature type="active site" description="Proton donor/acceptor" evidence="8">
    <location>
        <position position="184"/>
    </location>
</feature>
<gene>
    <name evidence="8" type="primary">murI</name>
    <name evidence="9" type="ordered locus">Emin_0278</name>
</gene>
<evidence type="ECO:0000256" key="3">
    <source>
        <dbReference type="ARBA" id="ARBA00022960"/>
    </source>
</evidence>
<dbReference type="EC" id="5.1.1.3" evidence="2 8"/>
<dbReference type="UniPathway" id="UPA00219"/>